<dbReference type="AlphaFoldDB" id="A0ABD1UXX5"/>
<dbReference type="Gene3D" id="1.25.40.10">
    <property type="entry name" value="Tetratricopeptide repeat domain"/>
    <property type="match status" value="1"/>
</dbReference>
<comment type="caution">
    <text evidence="1">The sequence shown here is derived from an EMBL/GenBank/DDBJ whole genome shotgun (WGS) entry which is preliminary data.</text>
</comment>
<dbReference type="InterPro" id="IPR011990">
    <property type="entry name" value="TPR-like_helical_dom_sf"/>
</dbReference>
<evidence type="ECO:0000313" key="2">
    <source>
        <dbReference type="Proteomes" id="UP001604277"/>
    </source>
</evidence>
<protein>
    <submittedName>
        <fullName evidence="1">Tetratricopeptide repeat protein SKI3</fullName>
    </submittedName>
</protein>
<accession>A0ABD1UXX5</accession>
<sequence>MFQLLLCAAEVSLQQGNHSECLKHARLASGLSVHNSYLFFVHLLLCRAYAAENNIVSLSEEYRRCMELRTDSHIGWICLKFIESRYRLQNDSTILALNFEECSKDVKNSWNMWIAVYDLVQGLIAIGSGDFIGAEEFLMKACSAAGAICMEIARQQCDSKYISLAIRSLKKAKETSPTPLPIMSLLLAQAEASLGSIAKWMDNLRDEWFSWPPGMRPAELLFQMHLLFRQLKESSPSLEPSQSPLRWILQAIHTNPSCLRYWKFLPKNIE</sequence>
<keyword evidence="2" id="KW-1185">Reference proteome</keyword>
<dbReference type="Proteomes" id="UP001604277">
    <property type="component" value="Unassembled WGS sequence"/>
</dbReference>
<name>A0ABD1UXX5_9LAMI</name>
<organism evidence="1 2">
    <name type="scientific">Forsythia ovata</name>
    <dbReference type="NCBI Taxonomy" id="205694"/>
    <lineage>
        <taxon>Eukaryota</taxon>
        <taxon>Viridiplantae</taxon>
        <taxon>Streptophyta</taxon>
        <taxon>Embryophyta</taxon>
        <taxon>Tracheophyta</taxon>
        <taxon>Spermatophyta</taxon>
        <taxon>Magnoliopsida</taxon>
        <taxon>eudicotyledons</taxon>
        <taxon>Gunneridae</taxon>
        <taxon>Pentapetalae</taxon>
        <taxon>asterids</taxon>
        <taxon>lamiids</taxon>
        <taxon>Lamiales</taxon>
        <taxon>Oleaceae</taxon>
        <taxon>Forsythieae</taxon>
        <taxon>Forsythia</taxon>
    </lineage>
</organism>
<dbReference type="EMBL" id="JBFOLJ010000006">
    <property type="protein sequence ID" value="KAL2529807.1"/>
    <property type="molecule type" value="Genomic_DNA"/>
</dbReference>
<evidence type="ECO:0000313" key="1">
    <source>
        <dbReference type="EMBL" id="KAL2529807.1"/>
    </source>
</evidence>
<gene>
    <name evidence="1" type="ORF">Fot_22408</name>
</gene>
<reference evidence="2" key="1">
    <citation type="submission" date="2024-07" db="EMBL/GenBank/DDBJ databases">
        <title>Two chromosome-level genome assemblies of Korean endemic species Abeliophyllum distichum and Forsythia ovata (Oleaceae).</title>
        <authorList>
            <person name="Jang H."/>
        </authorList>
    </citation>
    <scope>NUCLEOTIDE SEQUENCE [LARGE SCALE GENOMIC DNA]</scope>
</reference>
<proteinExistence type="predicted"/>